<evidence type="ECO:0000256" key="3">
    <source>
        <dbReference type="ARBA" id="ARBA00023203"/>
    </source>
</evidence>
<dbReference type="PROSITE" id="PS51073">
    <property type="entry name" value="RPEL"/>
    <property type="match status" value="2"/>
</dbReference>
<sequence>MNIPPYLRENRPEKVEYIPPPAISYDSDSDSSGSILYRDEDDPEEDEEVEDSAGGLAAKVARRDTLALRLANRPNRTELEERNIIPSPQKSDDDKSAVKTNLTRRLSQRPTKSELQQRNILPNETQEAKVKEREEVKRQLTRKLSMRPTVKELIERKVLINWHEYVEVYEVQNYDRRGDKPWTRLTPADKASIRKELNEFKANEMTVHEESRRYTRFHKP</sequence>
<feature type="repeat" description="RPEL" evidence="4">
    <location>
        <begin position="64"/>
        <end position="89"/>
    </location>
</feature>
<dbReference type="AlphaFoldDB" id="H2ZD92"/>
<reference evidence="7" key="1">
    <citation type="submission" date="2003-08" db="EMBL/GenBank/DDBJ databases">
        <authorList>
            <person name="Birren B."/>
            <person name="Nusbaum C."/>
            <person name="Abebe A."/>
            <person name="Abouelleil A."/>
            <person name="Adekoya E."/>
            <person name="Ait-zahra M."/>
            <person name="Allen N."/>
            <person name="Allen T."/>
            <person name="An P."/>
            <person name="Anderson M."/>
            <person name="Anderson S."/>
            <person name="Arachchi H."/>
            <person name="Armbruster J."/>
            <person name="Bachantsang P."/>
            <person name="Baldwin J."/>
            <person name="Barry A."/>
            <person name="Bayul T."/>
            <person name="Blitshsteyn B."/>
            <person name="Bloom T."/>
            <person name="Blye J."/>
            <person name="Boguslavskiy L."/>
            <person name="Borowsky M."/>
            <person name="Boukhgalter B."/>
            <person name="Brunache A."/>
            <person name="Butler J."/>
            <person name="Calixte N."/>
            <person name="Calvo S."/>
            <person name="Camarata J."/>
            <person name="Campo K."/>
            <person name="Chang J."/>
            <person name="Cheshatsang Y."/>
            <person name="Citroen M."/>
            <person name="Collymore A."/>
            <person name="Considine T."/>
            <person name="Cook A."/>
            <person name="Cooke P."/>
            <person name="Corum B."/>
            <person name="Cuomo C."/>
            <person name="David R."/>
            <person name="Dawoe T."/>
            <person name="Degray S."/>
            <person name="Dodge S."/>
            <person name="Dooley K."/>
            <person name="Dorje P."/>
            <person name="Dorjee K."/>
            <person name="Dorris L."/>
            <person name="Duffey N."/>
            <person name="Dupes A."/>
            <person name="Elkins T."/>
            <person name="Engels R."/>
            <person name="Erickson J."/>
            <person name="Farina A."/>
            <person name="Faro S."/>
            <person name="Ferreira P."/>
            <person name="Fischer H."/>
            <person name="Fitzgerald M."/>
            <person name="Foley K."/>
            <person name="Gage D."/>
            <person name="Galagan J."/>
            <person name="Gearin G."/>
            <person name="Gnerre S."/>
            <person name="Gnirke A."/>
            <person name="Goyette A."/>
            <person name="Graham J."/>
            <person name="Grandbois E."/>
            <person name="Gyaltsen K."/>
            <person name="Hafez N."/>
            <person name="Hagopian D."/>
            <person name="Hagos B."/>
            <person name="Hall J."/>
            <person name="Hatcher B."/>
            <person name="Heller A."/>
            <person name="Higgins H."/>
            <person name="Honan T."/>
            <person name="Horn A."/>
            <person name="Houde N."/>
            <person name="Hughes L."/>
            <person name="Hulme W."/>
            <person name="Husby E."/>
            <person name="Iliev I."/>
            <person name="Jaffe D."/>
            <person name="Jones C."/>
            <person name="Kamal M."/>
            <person name="Kamat A."/>
            <person name="Kamvysselis M."/>
            <person name="Karlsson E."/>
            <person name="Kells C."/>
            <person name="Kieu A."/>
            <person name="Kisner P."/>
            <person name="Kodira C."/>
            <person name="Kulbokas E."/>
            <person name="Labutti K."/>
            <person name="Lama D."/>
            <person name="Landers T."/>
            <person name="Leger J."/>
            <person name="Levine S."/>
            <person name="Lewis D."/>
            <person name="Lewis T."/>
            <person name="Lindblad-toh K."/>
            <person name="Liu X."/>
            <person name="Lokyitsang T."/>
            <person name="Lokyitsang Y."/>
            <person name="Lucien O."/>
            <person name="Lui A."/>
            <person name="Ma L.J."/>
            <person name="Mabbitt R."/>
            <person name="Macdonald J."/>
            <person name="Maclean C."/>
            <person name="Major J."/>
            <person name="Manning J."/>
            <person name="Marabella R."/>
            <person name="Maru K."/>
            <person name="Matthews C."/>
            <person name="Mauceli E."/>
            <person name="Mccarthy M."/>
            <person name="Mcdonough S."/>
            <person name="Mcghee T."/>
            <person name="Meldrim J."/>
            <person name="Meneus L."/>
            <person name="Mesirov J."/>
            <person name="Mihalev A."/>
            <person name="Mihova T."/>
            <person name="Mikkelsen T."/>
            <person name="Mlenga V."/>
            <person name="Moru K."/>
            <person name="Mozes J."/>
            <person name="Mulrain L."/>
            <person name="Munson G."/>
            <person name="Naylor J."/>
            <person name="Newes C."/>
            <person name="Nguyen C."/>
            <person name="Nguyen N."/>
            <person name="Nguyen T."/>
            <person name="Nicol R."/>
            <person name="Nielsen C."/>
            <person name="Nizzari M."/>
            <person name="Norbu C."/>
            <person name="Norbu N."/>
            <person name="O'donnell P."/>
            <person name="Okoawo O."/>
            <person name="O'leary S."/>
            <person name="Omotosho B."/>
            <person name="O'neill K."/>
            <person name="Osman S."/>
            <person name="Parker S."/>
            <person name="Perrin D."/>
            <person name="Phunkhang P."/>
            <person name="Piqani B."/>
            <person name="Purcell S."/>
            <person name="Rachupka T."/>
            <person name="Ramasamy U."/>
            <person name="Rameau R."/>
            <person name="Ray V."/>
            <person name="Raymond C."/>
            <person name="Retta R."/>
            <person name="Richardson S."/>
            <person name="Rise C."/>
            <person name="Rodriguez J."/>
            <person name="Rogers J."/>
            <person name="Rogov P."/>
            <person name="Rutman M."/>
            <person name="Schupbach R."/>
            <person name="Seaman C."/>
            <person name="Settipalli S."/>
            <person name="Sharpe T."/>
            <person name="Sheridan J."/>
            <person name="Sherpa N."/>
            <person name="Shi J."/>
            <person name="Smirnov S."/>
            <person name="Smith C."/>
            <person name="Sougnez C."/>
            <person name="Spencer B."/>
            <person name="Stalker J."/>
            <person name="Stange-thomann N."/>
            <person name="Stavropoulos S."/>
            <person name="Stetson K."/>
            <person name="Stone C."/>
            <person name="Stone S."/>
            <person name="Stubbs M."/>
            <person name="Talamas J."/>
            <person name="Tchuinga P."/>
            <person name="Tenzing P."/>
            <person name="Tesfaye S."/>
            <person name="Theodore J."/>
            <person name="Thoulutsang Y."/>
            <person name="Topham K."/>
            <person name="Towey S."/>
            <person name="Tsamla T."/>
            <person name="Tsomo N."/>
            <person name="Vallee D."/>
            <person name="Vassiliev H."/>
            <person name="Venkataraman V."/>
            <person name="Vinson J."/>
            <person name="Vo A."/>
            <person name="Wade C."/>
            <person name="Wang S."/>
            <person name="Wangchuk T."/>
            <person name="Wangdi T."/>
            <person name="Whittaker C."/>
            <person name="Wilkinson J."/>
            <person name="Wu Y."/>
            <person name="Wyman D."/>
            <person name="Yadav S."/>
            <person name="Yang S."/>
            <person name="Yang X."/>
            <person name="Yeager S."/>
            <person name="Yee E."/>
            <person name="Young G."/>
            <person name="Zainoun J."/>
            <person name="Zembeck L."/>
            <person name="Zimmer A."/>
            <person name="Zody M."/>
            <person name="Lander E."/>
        </authorList>
    </citation>
    <scope>NUCLEOTIDE SEQUENCE [LARGE SCALE GENOMIC DNA]</scope>
</reference>
<organism evidence="6 7">
    <name type="scientific">Ciona savignyi</name>
    <name type="common">Pacific transparent sea squirt</name>
    <dbReference type="NCBI Taxonomy" id="51511"/>
    <lineage>
        <taxon>Eukaryota</taxon>
        <taxon>Metazoa</taxon>
        <taxon>Chordata</taxon>
        <taxon>Tunicata</taxon>
        <taxon>Ascidiacea</taxon>
        <taxon>Phlebobranchia</taxon>
        <taxon>Cionidae</taxon>
        <taxon>Ciona</taxon>
    </lineage>
</organism>
<name>H2ZD92_CIOSA</name>
<feature type="repeat" description="RPEL" evidence="4">
    <location>
        <begin position="100"/>
        <end position="125"/>
    </location>
</feature>
<proteinExistence type="inferred from homology"/>
<dbReference type="PANTHER" id="PTHR12751:SF18">
    <property type="entry name" value="PHOSPHATASE AND ACTIN REGULATOR 1"/>
    <property type="match status" value="1"/>
</dbReference>
<dbReference type="Gene3D" id="6.10.140.2130">
    <property type="match status" value="1"/>
</dbReference>
<evidence type="ECO:0000256" key="1">
    <source>
        <dbReference type="ARBA" id="ARBA00009795"/>
    </source>
</evidence>
<accession>H2ZD92</accession>
<dbReference type="InParanoid" id="H2ZD92"/>
<reference evidence="6" key="2">
    <citation type="submission" date="2025-08" db="UniProtKB">
        <authorList>
            <consortium name="Ensembl"/>
        </authorList>
    </citation>
    <scope>IDENTIFICATION</scope>
</reference>
<dbReference type="HOGENOM" id="CLU_109414_0_0_1"/>
<dbReference type="GeneTree" id="ENSGT00940000168134"/>
<evidence type="ECO:0000256" key="4">
    <source>
        <dbReference type="PROSITE-ProRule" id="PRU00401"/>
    </source>
</evidence>
<dbReference type="Ensembl" id="ENSCSAVT00000015736.1">
    <property type="protein sequence ID" value="ENSCSAVP00000015558.1"/>
    <property type="gene ID" value="ENSCSAVG00000009135.1"/>
</dbReference>
<reference evidence="6" key="3">
    <citation type="submission" date="2025-09" db="UniProtKB">
        <authorList>
            <consortium name="Ensembl"/>
        </authorList>
    </citation>
    <scope>IDENTIFICATION</scope>
</reference>
<dbReference type="eggNOG" id="KOG4339">
    <property type="taxonomic scope" value="Eukaryota"/>
</dbReference>
<evidence type="ECO:0000256" key="5">
    <source>
        <dbReference type="SAM" id="MobiDB-lite"/>
    </source>
</evidence>
<evidence type="ECO:0000256" key="2">
    <source>
        <dbReference type="ARBA" id="ARBA00022737"/>
    </source>
</evidence>
<feature type="compositionally biased region" description="Acidic residues" evidence="5">
    <location>
        <begin position="39"/>
        <end position="51"/>
    </location>
</feature>
<feature type="compositionally biased region" description="Low complexity" evidence="5">
    <location>
        <begin position="23"/>
        <end position="35"/>
    </location>
</feature>
<dbReference type="Pfam" id="PF02755">
    <property type="entry name" value="RPEL"/>
    <property type="match status" value="3"/>
</dbReference>
<protein>
    <recommendedName>
        <fullName evidence="8">Phosphatase and actin regulator</fullName>
    </recommendedName>
</protein>
<dbReference type="PANTHER" id="PTHR12751">
    <property type="entry name" value="PHOSPHATASE AND ACTIN REGULATOR PHACTR"/>
    <property type="match status" value="1"/>
</dbReference>
<evidence type="ECO:0000313" key="7">
    <source>
        <dbReference type="Proteomes" id="UP000007875"/>
    </source>
</evidence>
<evidence type="ECO:0000313" key="6">
    <source>
        <dbReference type="Ensembl" id="ENSCSAVP00000015558.1"/>
    </source>
</evidence>
<dbReference type="Gene3D" id="6.10.140.1750">
    <property type="match status" value="1"/>
</dbReference>
<dbReference type="STRING" id="51511.ENSCSAVP00000015558"/>
<keyword evidence="3" id="KW-0009">Actin-binding</keyword>
<dbReference type="GO" id="GO:0030036">
    <property type="term" value="P:actin cytoskeleton organization"/>
    <property type="evidence" value="ECO:0007669"/>
    <property type="project" value="TreeGrafter"/>
</dbReference>
<dbReference type="SMART" id="SM00707">
    <property type="entry name" value="RPEL"/>
    <property type="match status" value="3"/>
</dbReference>
<feature type="region of interest" description="Disordered" evidence="5">
    <location>
        <begin position="72"/>
        <end position="128"/>
    </location>
</feature>
<comment type="similarity">
    <text evidence="1">Belongs to the phosphatase and actin regulator family.</text>
</comment>
<evidence type="ECO:0008006" key="8">
    <source>
        <dbReference type="Google" id="ProtNLM"/>
    </source>
</evidence>
<feature type="compositionally biased region" description="Polar residues" evidence="5">
    <location>
        <begin position="98"/>
        <end position="125"/>
    </location>
</feature>
<dbReference type="Proteomes" id="UP000007875">
    <property type="component" value="Unassembled WGS sequence"/>
</dbReference>
<feature type="region of interest" description="Disordered" evidence="5">
    <location>
        <begin position="1"/>
        <end position="57"/>
    </location>
</feature>
<dbReference type="InterPro" id="IPR004018">
    <property type="entry name" value="RPEL_repeat"/>
</dbReference>
<keyword evidence="2" id="KW-0677">Repeat</keyword>
<keyword evidence="7" id="KW-1185">Reference proteome</keyword>
<dbReference type="GO" id="GO:0003779">
    <property type="term" value="F:actin binding"/>
    <property type="evidence" value="ECO:0007669"/>
    <property type="project" value="UniProtKB-KW"/>
</dbReference>
<dbReference type="OMA" id="HTENEIG"/>